<keyword evidence="3" id="KW-0970">Cilium biogenesis/degradation</keyword>
<sequence length="464" mass="53930">MSEKSMENSQMWWGYTPAIDFQEYLIETKGVEIPVLNILVVYGADARHILQTVAKKYRHPRRKINFYVVEPLVDFVAKQMLLLTAALEPPHVLGLQEKARLWMEIYGNLLVRPSTVNYIVQKSRQLVLMVTDESYLDFRLPLVRLNFMKFKELDALESIFHFWQNNTLFNSVFMWDIRLRRSLGVRYDHRDGVFDWDYQMQLKPKPGGERVNYQEYKHWRETGVAFTWIETENTEPNLTFASGVSAKGEKLVSLGYLGDIMNGPFLGFGIESEDTDMLRMSNGVCMKRSADIMERNLLRLFYEIEQGKAYEHRAGGDEEELGVVIREMNKLDVAKAGDSVSPRETGRDINKKKETYSALYIPKAQVHFLPCKSLNQFPQTSKFQNFFNMVYISSTAVKNFGPHLNGLIQENASIMIESKKYIIGIEKQEMEKFVDSVNELAEKNHWQLHVPFDPLKDNLALFKK</sequence>
<evidence type="ECO:0000256" key="3">
    <source>
        <dbReference type="ARBA" id="ARBA00022794"/>
    </source>
</evidence>
<evidence type="ECO:0000256" key="2">
    <source>
        <dbReference type="ARBA" id="ARBA00022490"/>
    </source>
</evidence>
<comment type="subcellular location">
    <subcellularLocation>
        <location evidence="4">Dynein axonemal particle</location>
    </subcellularLocation>
</comment>
<dbReference type="GO" id="GO:0070286">
    <property type="term" value="P:axonemal dynein complex assembly"/>
    <property type="evidence" value="ECO:0007669"/>
    <property type="project" value="InterPro"/>
</dbReference>
<dbReference type="PaxDb" id="121845-A0A3Q0JKF6"/>
<reference evidence="8" key="1">
    <citation type="submission" date="2025-08" db="UniProtKB">
        <authorList>
            <consortium name="RefSeq"/>
        </authorList>
    </citation>
    <scope>IDENTIFICATION</scope>
</reference>
<keyword evidence="7" id="KW-1185">Reference proteome</keyword>
<dbReference type="KEGG" id="dci:103524306"/>
<evidence type="ECO:0000313" key="8">
    <source>
        <dbReference type="RefSeq" id="XP_026688836.1"/>
    </source>
</evidence>
<dbReference type="Pfam" id="PF14737">
    <property type="entry name" value="DUF4470"/>
    <property type="match status" value="1"/>
</dbReference>
<protein>
    <submittedName>
        <fullName evidence="8">Dynein assembly factor 3, axonemal isoform X1</fullName>
    </submittedName>
</protein>
<comment type="similarity">
    <text evidence="1">Belongs to the DNAAF3 family.</text>
</comment>
<dbReference type="AlphaFoldDB" id="A0A3Q0JKF6"/>
<dbReference type="PANTHER" id="PTHR22118">
    <property type="entry name" value="DYNEIN ASSEMBLY FACTOR 3, AXONEMAL"/>
    <property type="match status" value="1"/>
</dbReference>
<feature type="domain" description="Dynein assembly factor 3 C-terminal" evidence="6">
    <location>
        <begin position="144"/>
        <end position="447"/>
    </location>
</feature>
<dbReference type="STRING" id="121845.A0A3Q0JKF6"/>
<dbReference type="GO" id="GO:0120293">
    <property type="term" value="C:dynein axonemal particle"/>
    <property type="evidence" value="ECO:0007669"/>
    <property type="project" value="UniProtKB-SubCell"/>
</dbReference>
<keyword evidence="2" id="KW-0963">Cytoplasm</keyword>
<evidence type="ECO:0000313" key="7">
    <source>
        <dbReference type="Proteomes" id="UP000079169"/>
    </source>
</evidence>
<dbReference type="InterPro" id="IPR028235">
    <property type="entry name" value="DNAAF3_C"/>
</dbReference>
<dbReference type="GeneID" id="103524306"/>
<dbReference type="InterPro" id="IPR027974">
    <property type="entry name" value="DUF4470"/>
</dbReference>
<feature type="domain" description="DUF4470" evidence="5">
    <location>
        <begin position="12"/>
        <end position="110"/>
    </location>
</feature>
<dbReference type="PANTHER" id="PTHR22118:SF14">
    <property type="entry name" value="DYNEIN AXONEMAL ASSEMBLY FACTOR 3"/>
    <property type="match status" value="1"/>
</dbReference>
<dbReference type="InterPro" id="IPR039304">
    <property type="entry name" value="DNAAF3"/>
</dbReference>
<evidence type="ECO:0000259" key="6">
    <source>
        <dbReference type="Pfam" id="PF14740"/>
    </source>
</evidence>
<evidence type="ECO:0000256" key="4">
    <source>
        <dbReference type="ARBA" id="ARBA00024190"/>
    </source>
</evidence>
<dbReference type="RefSeq" id="XP_026688836.1">
    <property type="nucleotide sequence ID" value="XM_026833035.1"/>
</dbReference>
<dbReference type="Proteomes" id="UP000079169">
    <property type="component" value="Unplaced"/>
</dbReference>
<proteinExistence type="inferred from homology"/>
<dbReference type="GO" id="GO:0044458">
    <property type="term" value="P:motile cilium assembly"/>
    <property type="evidence" value="ECO:0007669"/>
    <property type="project" value="TreeGrafter"/>
</dbReference>
<name>A0A3Q0JKF6_DIACI</name>
<organism evidence="7 8">
    <name type="scientific">Diaphorina citri</name>
    <name type="common">Asian citrus psyllid</name>
    <dbReference type="NCBI Taxonomy" id="121845"/>
    <lineage>
        <taxon>Eukaryota</taxon>
        <taxon>Metazoa</taxon>
        <taxon>Ecdysozoa</taxon>
        <taxon>Arthropoda</taxon>
        <taxon>Hexapoda</taxon>
        <taxon>Insecta</taxon>
        <taxon>Pterygota</taxon>
        <taxon>Neoptera</taxon>
        <taxon>Paraneoptera</taxon>
        <taxon>Hemiptera</taxon>
        <taxon>Sternorrhyncha</taxon>
        <taxon>Psylloidea</taxon>
        <taxon>Psyllidae</taxon>
        <taxon>Diaphorininae</taxon>
        <taxon>Diaphorina</taxon>
    </lineage>
</organism>
<accession>A0A3Q0JKF6</accession>
<gene>
    <name evidence="8" type="primary">LOC103524306</name>
</gene>
<dbReference type="Pfam" id="PF14740">
    <property type="entry name" value="DUF4471"/>
    <property type="match status" value="1"/>
</dbReference>
<evidence type="ECO:0000256" key="1">
    <source>
        <dbReference type="ARBA" id="ARBA00010449"/>
    </source>
</evidence>
<evidence type="ECO:0000259" key="5">
    <source>
        <dbReference type="Pfam" id="PF14737"/>
    </source>
</evidence>